<comment type="function">
    <text evidence="9">Involved in nucleolar processing of pre-18S ribosomal RNA.</text>
</comment>
<dbReference type="InterPro" id="IPR040191">
    <property type="entry name" value="UTP10"/>
</dbReference>
<dbReference type="InterPro" id="IPR021133">
    <property type="entry name" value="HEAT_type_2"/>
</dbReference>
<accession>A0A642VA21</accession>
<dbReference type="Pfam" id="PF23243">
    <property type="entry name" value="HEAT_HEATR1"/>
    <property type="match status" value="1"/>
</dbReference>
<organism evidence="11 12">
    <name type="scientific">Trichomonascus ciferrii</name>
    <dbReference type="NCBI Taxonomy" id="44093"/>
    <lineage>
        <taxon>Eukaryota</taxon>
        <taxon>Fungi</taxon>
        <taxon>Dikarya</taxon>
        <taxon>Ascomycota</taxon>
        <taxon>Saccharomycotina</taxon>
        <taxon>Dipodascomycetes</taxon>
        <taxon>Dipodascales</taxon>
        <taxon>Trichomonascaceae</taxon>
        <taxon>Trichomonascus</taxon>
        <taxon>Trichomonascus ciferrii complex</taxon>
    </lineage>
</organism>
<sequence>MSSLANQLKAVKASNNATAVLDKKKKKKIHSVSLVFEANVAADQQWETIYYYSLDALRELEVIDPRFEQFENSLFSESSIQNDLLDRAVENFLSLIAPRINLLPAMKAMEWLVRRFQIHVHNAETMLLAMLPYYSSSVFMRVLDVIPVPLPQAFSFLTTPKKTYQNPSRNLLIRALATDSQLCELVSSYIIKCIKDHREYHNMLAFWSSVSIWTLVSMKENRANSEDIVDRFLPHIAQVILLKKSPDAQIASYMILAVLGSQVTLKEDVLSAAIKSIVSNWSKSSVKSGLACITQLVKNSEIEVFEKPVWDSIDKVKSVDQEILGLSEKYNIGKFVQVWASSVFAYAPEKLAPVQKVVSKVNLSESELKTIVNSAVNISLGSDVSDEVKGKLGSFFEALLGYEENGPIIRSVLEESNSSIESLELALQTSLVVPSLNGESVDADGDANMGDESAVNDVDEGVKLSELTSQLSKLTPSETVSFLSDDASEEFKKFVNLFSQAIHYRYKGNLVEDLKLSDDAVVSFFARLWTGPFGVLARAAGLNYFIEVIEKESAVDFQAIIPCLLAGLSDESEKIRRLCGSALKTLSERYPMKKPKTWAMDTVYGLKDSENVKFMALESVKSLLDAVNSEAQECVLDPDHIITVVNGLYSQKKLGEPLLQFMTSHVLAVKIPQLKTAFLKLVNHSGKNNVKTLNPLLESWFSERDDWKNKCLAYKASFEELESEVVNVVTNGDKGSIKFLENCIRSHHSDLNELAGKKIIETWSKMRAEAQMSLLRFLTDACVDDEIPYDTLEVLGNINITTTQFTTLLGECQLNTLSSDNAGVAKRRRRSSASASKQLAPGSELASYAEKYLRKITILFELLERMRPESNPALLSQLFSNLGDVHHMGTDSQLPILYTQQVLANCMIYVVDELKGKNVRVDSSAIRTDIIVSCIRSSSSPQVQNRFLLLVAGLASLDREIVLHSVMPIFTFMGANTLRQDDDLSAHVIQQTISQVVPALVAEEDHRQEEIDFLLLSFVAAFSHIPRHRRVKLYGALIKTLGPETSFDRFLVLLGQKYSEAKAKRKSLDAKTLVHFSEAFSKSFTVNEVLSAIGKYLKIVHTVPLQEVDEKDEFAKDKLFTNVAKSSAKELVALKSNMYDFMAGVVSFEDSMRLRILRAVEDGQEDDGSLKEICSRIIEHLLSVRDSEVDKSVNAAVFNILGKFLEILPVRNFVGVVGSVVGSSSDVTVKIHSLQLVKSKFSLELSTDEEAQTAASDAMVMLSNLLKTDDIPNELIQPALEDVEEVVGKFGHTVDPTKELVPLLDTCVDYLTNEDVEVFVSCVAAVTGISLILGARMIGHFAKIVPVVLQRFEEDDHEMVQYATLGLFGGLIKRIPSFMSSSLKKVFGVALKATVALETRQRLLETVVHVMGAKPVIDSLCATWKVAVEANFEAVTLHLDTLDMVVDASSKKDIGAHSVTLVKFLLEAFETRAISGYNQNDTNRIEAKVIASGLKIVMKLNDKTFRPLFIRMVRWAIEGEGSSKGVDERSRLVIFFKFLVKVLGSLKSIITNYYGYLVDPVCEILTRFSTQKAQDEPLRRSILNSLITSFQYDRDEFWQSQARFDKISNVLVDQIPSIEPGLGHTLVRSIVTLAELCSSPDYNRTINDAICVHLKESCTTNEKIWAIRILKGLYSKLGEEWVTMLPQLVPLIAELLEDEEEIVEDEVRKQLVPVVEEVLGESLDRYLS</sequence>
<dbReference type="Proteomes" id="UP000761534">
    <property type="component" value="Unassembled WGS sequence"/>
</dbReference>
<dbReference type="InterPro" id="IPR022125">
    <property type="entry name" value="U3snoRNP10_N"/>
</dbReference>
<feature type="domain" description="BP28 C-terminal" evidence="10">
    <location>
        <begin position="1451"/>
        <end position="1597"/>
    </location>
</feature>
<evidence type="ECO:0000313" key="11">
    <source>
        <dbReference type="EMBL" id="KAA8916126.1"/>
    </source>
</evidence>
<evidence type="ECO:0000256" key="2">
    <source>
        <dbReference type="ARBA" id="ARBA00010559"/>
    </source>
</evidence>
<dbReference type="GO" id="GO:0034455">
    <property type="term" value="C:t-UTP complex"/>
    <property type="evidence" value="ECO:0007669"/>
    <property type="project" value="TreeGrafter"/>
</dbReference>
<dbReference type="InterPro" id="IPR011989">
    <property type="entry name" value="ARM-like"/>
</dbReference>
<keyword evidence="5 9" id="KW-0698">rRNA processing</keyword>
<keyword evidence="12" id="KW-1185">Reference proteome</keyword>
<dbReference type="SUPFAM" id="SSF48371">
    <property type="entry name" value="ARM repeat"/>
    <property type="match status" value="2"/>
</dbReference>
<dbReference type="InterPro" id="IPR012954">
    <property type="entry name" value="BP28_C_dom"/>
</dbReference>
<feature type="repeat" description="HEAT" evidence="8">
    <location>
        <begin position="1688"/>
        <end position="1726"/>
    </location>
</feature>
<evidence type="ECO:0000256" key="7">
    <source>
        <dbReference type="ARBA" id="ARBA00023274"/>
    </source>
</evidence>
<keyword evidence="6 9" id="KW-0539">Nucleus</keyword>
<evidence type="ECO:0000256" key="6">
    <source>
        <dbReference type="ARBA" id="ARBA00023242"/>
    </source>
</evidence>
<dbReference type="Pfam" id="PF12397">
    <property type="entry name" value="U3snoRNP10"/>
    <property type="match status" value="1"/>
</dbReference>
<evidence type="ECO:0000256" key="9">
    <source>
        <dbReference type="RuleBase" id="RU367065"/>
    </source>
</evidence>
<dbReference type="GO" id="GO:0030515">
    <property type="term" value="F:snoRNA binding"/>
    <property type="evidence" value="ECO:0007669"/>
    <property type="project" value="TreeGrafter"/>
</dbReference>
<evidence type="ECO:0000256" key="1">
    <source>
        <dbReference type="ARBA" id="ARBA00004604"/>
    </source>
</evidence>
<evidence type="ECO:0000256" key="4">
    <source>
        <dbReference type="ARBA" id="ARBA00022517"/>
    </source>
</evidence>
<proteinExistence type="inferred from homology"/>
<protein>
    <recommendedName>
        <fullName evidence="3 9">U3 small nucleolar RNA-associated protein 10</fullName>
    </recommendedName>
</protein>
<evidence type="ECO:0000256" key="5">
    <source>
        <dbReference type="ARBA" id="ARBA00022552"/>
    </source>
</evidence>
<evidence type="ECO:0000256" key="8">
    <source>
        <dbReference type="PROSITE-ProRule" id="PRU00103"/>
    </source>
</evidence>
<dbReference type="Pfam" id="PF08146">
    <property type="entry name" value="BP28CT"/>
    <property type="match status" value="1"/>
</dbReference>
<dbReference type="GO" id="GO:0032040">
    <property type="term" value="C:small-subunit processome"/>
    <property type="evidence" value="ECO:0007669"/>
    <property type="project" value="TreeGrafter"/>
</dbReference>
<keyword evidence="7 9" id="KW-0687">Ribonucleoprotein</keyword>
<comment type="subunit">
    <text evidence="9">Component of the ribosomal small subunit (SSU) processome.</text>
</comment>
<keyword evidence="4 9" id="KW-0690">Ribosome biogenesis</keyword>
<reference evidence="11" key="1">
    <citation type="journal article" date="2019" name="G3 (Bethesda)">
        <title>Genome Assemblies of Two Rare Opportunistic Yeast Pathogens: Diutina rugosa (syn. Candida rugosa) and Trichomonascus ciferrii (syn. Candida ciferrii).</title>
        <authorList>
            <person name="Mixao V."/>
            <person name="Saus E."/>
            <person name="Hansen A.P."/>
            <person name="Lass-Florl C."/>
            <person name="Gabaldon T."/>
        </authorList>
    </citation>
    <scope>NUCLEOTIDE SEQUENCE</scope>
    <source>
        <strain evidence="11">CBS 4856</strain>
    </source>
</reference>
<dbReference type="GO" id="GO:0045943">
    <property type="term" value="P:positive regulation of transcription by RNA polymerase I"/>
    <property type="evidence" value="ECO:0007669"/>
    <property type="project" value="TreeGrafter"/>
</dbReference>
<dbReference type="PROSITE" id="PS50077">
    <property type="entry name" value="HEAT_REPEAT"/>
    <property type="match status" value="1"/>
</dbReference>
<name>A0A642VA21_9ASCO</name>
<comment type="caution">
    <text evidence="11">The sequence shown here is derived from an EMBL/GenBank/DDBJ whole genome shotgun (WGS) entry which is preliminary data.</text>
</comment>
<evidence type="ECO:0000313" key="12">
    <source>
        <dbReference type="Proteomes" id="UP000761534"/>
    </source>
</evidence>
<dbReference type="VEuPathDB" id="FungiDB:TRICI_001710"/>
<comment type="similarity">
    <text evidence="2 9">Belongs to the HEATR1/UTP10 family.</text>
</comment>
<evidence type="ECO:0000256" key="3">
    <source>
        <dbReference type="ARBA" id="ARBA00015399"/>
    </source>
</evidence>
<dbReference type="PANTHER" id="PTHR13457:SF1">
    <property type="entry name" value="HEAT REPEAT-CONTAINING PROTEIN 1"/>
    <property type="match status" value="1"/>
</dbReference>
<dbReference type="GO" id="GO:0000462">
    <property type="term" value="P:maturation of SSU-rRNA from tricistronic rRNA transcript (SSU-rRNA, 5.8S rRNA, LSU-rRNA)"/>
    <property type="evidence" value="ECO:0007669"/>
    <property type="project" value="TreeGrafter"/>
</dbReference>
<gene>
    <name evidence="11" type="ORF">TRICI_001710</name>
</gene>
<dbReference type="Gene3D" id="1.25.10.10">
    <property type="entry name" value="Leucine-rich Repeat Variant"/>
    <property type="match status" value="2"/>
</dbReference>
<evidence type="ECO:0000259" key="10">
    <source>
        <dbReference type="SMART" id="SM01036"/>
    </source>
</evidence>
<dbReference type="GO" id="GO:0030686">
    <property type="term" value="C:90S preribosome"/>
    <property type="evidence" value="ECO:0007669"/>
    <property type="project" value="TreeGrafter"/>
</dbReference>
<dbReference type="InterPro" id="IPR016024">
    <property type="entry name" value="ARM-type_fold"/>
</dbReference>
<dbReference type="SMART" id="SM01036">
    <property type="entry name" value="BP28CT"/>
    <property type="match status" value="1"/>
</dbReference>
<dbReference type="PANTHER" id="PTHR13457">
    <property type="entry name" value="BAP28"/>
    <property type="match status" value="1"/>
</dbReference>
<dbReference type="EMBL" id="SWFS01000122">
    <property type="protein sequence ID" value="KAA8916126.1"/>
    <property type="molecule type" value="Genomic_DNA"/>
</dbReference>
<dbReference type="InterPro" id="IPR056473">
    <property type="entry name" value="HEAT_Utp10/HEAT1"/>
</dbReference>
<dbReference type="OrthoDB" id="31183at2759"/>
<comment type="subcellular location">
    <subcellularLocation>
        <location evidence="1 9">Nucleus</location>
        <location evidence="1 9">Nucleolus</location>
    </subcellularLocation>
</comment>